<gene>
    <name evidence="2" type="ORF">CBRE1094_LOCUS41578</name>
</gene>
<proteinExistence type="predicted"/>
<reference evidence="2" key="1">
    <citation type="submission" date="2021-01" db="EMBL/GenBank/DDBJ databases">
        <authorList>
            <person name="Corre E."/>
            <person name="Pelletier E."/>
            <person name="Niang G."/>
            <person name="Scheremetjew M."/>
            <person name="Finn R."/>
            <person name="Kale V."/>
            <person name="Holt S."/>
            <person name="Cochrane G."/>
            <person name="Meng A."/>
            <person name="Brown T."/>
            <person name="Cohen L."/>
        </authorList>
    </citation>
    <scope>NUCLEOTIDE SEQUENCE</scope>
    <source>
        <strain evidence="2">UTEX LB 985</strain>
    </source>
</reference>
<feature type="region of interest" description="Disordered" evidence="1">
    <location>
        <begin position="128"/>
        <end position="147"/>
    </location>
</feature>
<protein>
    <submittedName>
        <fullName evidence="2">Uncharacterized protein</fullName>
    </submittedName>
</protein>
<dbReference type="AlphaFoldDB" id="A0A7S2J9A7"/>
<organism evidence="2">
    <name type="scientific">Haptolina brevifila</name>
    <dbReference type="NCBI Taxonomy" id="156173"/>
    <lineage>
        <taxon>Eukaryota</taxon>
        <taxon>Haptista</taxon>
        <taxon>Haptophyta</taxon>
        <taxon>Prymnesiophyceae</taxon>
        <taxon>Prymnesiales</taxon>
        <taxon>Prymnesiaceae</taxon>
        <taxon>Haptolina</taxon>
    </lineage>
</organism>
<evidence type="ECO:0000256" key="1">
    <source>
        <dbReference type="SAM" id="MobiDB-lite"/>
    </source>
</evidence>
<evidence type="ECO:0000313" key="2">
    <source>
        <dbReference type="EMBL" id="CAD9541182.1"/>
    </source>
</evidence>
<accession>A0A7S2J9A7</accession>
<name>A0A7S2J9A7_9EUKA</name>
<dbReference type="EMBL" id="HBGU01076267">
    <property type="protein sequence ID" value="CAD9541182.1"/>
    <property type="molecule type" value="Transcribed_RNA"/>
</dbReference>
<sequence length="174" mass="19322">MCRKCRSENQEDVIEKCPVCRTNFQMAEAIHGRSYDRTFQNVEHPMLKQLLTLELKCWKPQLKEAERQAAEDSDELSETQKLLLMANDVQTHHSHGVAGLSDTVVYNGKTDVSLGETEQLCFCSAGRDTHGSGLSRSPTPEEISGTRSCSAVRHATCAGGTRSVWFLEMGMQAS</sequence>